<dbReference type="EMBL" id="KV928925">
    <property type="protein sequence ID" value="PIO34008.1"/>
    <property type="molecule type" value="Genomic_DNA"/>
</dbReference>
<dbReference type="Gene3D" id="3.40.50.300">
    <property type="entry name" value="P-loop containing nucleotide triphosphate hydrolases"/>
    <property type="match status" value="1"/>
</dbReference>
<dbReference type="Proteomes" id="UP000228934">
    <property type="component" value="Unassembled WGS sequence"/>
</dbReference>
<organism evidence="5 6">
    <name type="scientific">Aquarana catesbeiana</name>
    <name type="common">American bullfrog</name>
    <name type="synonym">Rana catesbeiana</name>
    <dbReference type="NCBI Taxonomy" id="8400"/>
    <lineage>
        <taxon>Eukaryota</taxon>
        <taxon>Metazoa</taxon>
        <taxon>Chordata</taxon>
        <taxon>Craniata</taxon>
        <taxon>Vertebrata</taxon>
        <taxon>Euteleostomi</taxon>
        <taxon>Amphibia</taxon>
        <taxon>Batrachia</taxon>
        <taxon>Anura</taxon>
        <taxon>Neobatrachia</taxon>
        <taxon>Ranoidea</taxon>
        <taxon>Ranidae</taxon>
        <taxon>Aquarana</taxon>
    </lineage>
</organism>
<name>A0A2G9S1G6_AQUCT</name>
<feature type="domain" description="Sulfotransferase" evidence="4">
    <location>
        <begin position="36"/>
        <end position="118"/>
    </location>
</feature>
<dbReference type="InterPro" id="IPR027417">
    <property type="entry name" value="P-loop_NTPase"/>
</dbReference>
<comment type="similarity">
    <text evidence="1 3">Belongs to the sulfotransferase 1 family.</text>
</comment>
<evidence type="ECO:0000256" key="2">
    <source>
        <dbReference type="ARBA" id="ARBA00022679"/>
    </source>
</evidence>
<evidence type="ECO:0000259" key="4">
    <source>
        <dbReference type="Pfam" id="PF00685"/>
    </source>
</evidence>
<evidence type="ECO:0000313" key="6">
    <source>
        <dbReference type="Proteomes" id="UP000228934"/>
    </source>
</evidence>
<gene>
    <name evidence="5" type="ORF">AB205_0120690</name>
</gene>
<dbReference type="EC" id="2.8.2.-" evidence="3"/>
<evidence type="ECO:0000256" key="1">
    <source>
        <dbReference type="ARBA" id="ARBA00005771"/>
    </source>
</evidence>
<dbReference type="AlphaFoldDB" id="A0A2G9S1G6"/>
<dbReference type="GO" id="GO:0008146">
    <property type="term" value="F:sulfotransferase activity"/>
    <property type="evidence" value="ECO:0007669"/>
    <property type="project" value="InterPro"/>
</dbReference>
<dbReference type="Pfam" id="PF00685">
    <property type="entry name" value="Sulfotransfer_1"/>
    <property type="match status" value="1"/>
</dbReference>
<dbReference type="PANTHER" id="PTHR11783">
    <property type="entry name" value="SULFOTRANSFERASE SULT"/>
    <property type="match status" value="1"/>
</dbReference>
<evidence type="ECO:0000313" key="5">
    <source>
        <dbReference type="EMBL" id="PIO34008.1"/>
    </source>
</evidence>
<sequence length="165" mass="19126">MEVTQKYIEFEGIKVPGGVHTPESMTWAWKEFEVRDDDVFNATYPKSGTTWLQEILSLIYSNGDPTTVKTEFSWDRVPWLEQHSGRRQVENRPSPRLITTHLPTYLFPQSFQKSKAKVSVNPTYSALKKYSHPLKFSKFFHVTTKNIMYFIGILCDRPTQSGTSL</sequence>
<keyword evidence="6" id="KW-1185">Reference proteome</keyword>
<reference evidence="6" key="1">
    <citation type="journal article" date="2017" name="Nat. Commun.">
        <title>The North American bullfrog draft genome provides insight into hormonal regulation of long noncoding RNA.</title>
        <authorList>
            <person name="Hammond S.A."/>
            <person name="Warren R.L."/>
            <person name="Vandervalk B.P."/>
            <person name="Kucuk E."/>
            <person name="Khan H."/>
            <person name="Gibb E.A."/>
            <person name="Pandoh P."/>
            <person name="Kirk H."/>
            <person name="Zhao Y."/>
            <person name="Jones M."/>
            <person name="Mungall A.J."/>
            <person name="Coope R."/>
            <person name="Pleasance S."/>
            <person name="Moore R.A."/>
            <person name="Holt R.A."/>
            <person name="Round J.M."/>
            <person name="Ohora S."/>
            <person name="Walle B.V."/>
            <person name="Veldhoen N."/>
            <person name="Helbing C.C."/>
            <person name="Birol I."/>
        </authorList>
    </citation>
    <scope>NUCLEOTIDE SEQUENCE [LARGE SCALE GENOMIC DNA]</scope>
</reference>
<dbReference type="InterPro" id="IPR000863">
    <property type="entry name" value="Sulfotransferase_dom"/>
</dbReference>
<keyword evidence="2 3" id="KW-0808">Transferase</keyword>
<dbReference type="SUPFAM" id="SSF52540">
    <property type="entry name" value="P-loop containing nucleoside triphosphate hydrolases"/>
    <property type="match status" value="1"/>
</dbReference>
<dbReference type="OrthoDB" id="205623at2759"/>
<proteinExistence type="inferred from homology"/>
<protein>
    <recommendedName>
        <fullName evidence="3">Sulfotransferase</fullName>
        <ecNumber evidence="3">2.8.2.-</ecNumber>
    </recommendedName>
</protein>
<accession>A0A2G9S1G6</accession>
<evidence type="ECO:0000256" key="3">
    <source>
        <dbReference type="RuleBase" id="RU361155"/>
    </source>
</evidence>